<organism evidence="1 2">
    <name type="scientific">Bacillus phage BM15</name>
    <dbReference type="NCBI Taxonomy" id="1755680"/>
    <lineage>
        <taxon>Viruses</taxon>
        <taxon>Duplodnaviria</taxon>
        <taxon>Heunggongvirae</taxon>
        <taxon>Uroviricota</taxon>
        <taxon>Caudoviricetes</taxon>
        <taxon>Herelleviridae</taxon>
        <taxon>Bastillevirinae</taxon>
        <taxon>Caeruleovirus</taxon>
        <taxon>Caeruleovirus BM15</taxon>
    </lineage>
</organism>
<keyword evidence="2" id="KW-1185">Reference proteome</keyword>
<accession>A0A0S2MUU0</accession>
<protein>
    <submittedName>
        <fullName evidence="1">Uncharacterized protein</fullName>
    </submittedName>
</protein>
<evidence type="ECO:0000313" key="2">
    <source>
        <dbReference type="Proteomes" id="UP000225963"/>
    </source>
</evidence>
<sequence length="163" mass="18099">MPTTYETFESKKQAAIKLLKETTLTLREIGERTGLSAGTVGSWSKEHRPAHIAKRNQRLGSLKGAETTRKILAGRPRGKKVNVVLPNIGDFKEDGESTNVVMSVDTETSISNDPFEFNFNIGLSEKNLTKEEVLSKLHNALNILDRMPVSTVSFELTIRNGEK</sequence>
<evidence type="ECO:0000313" key="1">
    <source>
        <dbReference type="EMBL" id="ALO79611.1"/>
    </source>
</evidence>
<dbReference type="OrthoDB" id="24021at10239"/>
<proteinExistence type="predicted"/>
<dbReference type="Proteomes" id="UP000225963">
    <property type="component" value="Segment"/>
</dbReference>
<dbReference type="EMBL" id="KT995480">
    <property type="protein sequence ID" value="ALO79611.1"/>
    <property type="molecule type" value="Genomic_DNA"/>
</dbReference>
<gene>
    <name evidence="1" type="ORF">BM10_207</name>
</gene>
<reference evidence="2" key="1">
    <citation type="submission" date="2015-11" db="EMBL/GenBank/DDBJ databases">
        <authorList>
            <person name="Sharaf A."/>
            <person name="Marie M.E."/>
            <person name="Esson H."/>
            <person name="El-Afifi I.S."/>
            <person name="Hammad M.A."/>
        </authorList>
    </citation>
    <scope>NUCLEOTIDE SEQUENCE [LARGE SCALE GENOMIC DNA]</scope>
</reference>
<name>A0A0S2MUU0_9CAUD</name>